<feature type="domain" description="FHA" evidence="1">
    <location>
        <begin position="396"/>
        <end position="470"/>
    </location>
</feature>
<dbReference type="InterPro" id="IPR000719">
    <property type="entry name" value="Prot_kinase_dom"/>
</dbReference>
<keyword evidence="3" id="KW-0723">Serine/threonine-protein kinase</keyword>
<name>A1ZW16_MICM2</name>
<evidence type="ECO:0000313" key="4">
    <source>
        <dbReference type="Proteomes" id="UP000004095"/>
    </source>
</evidence>
<dbReference type="PROSITE" id="PS00108">
    <property type="entry name" value="PROTEIN_KINASE_ST"/>
    <property type="match status" value="1"/>
</dbReference>
<proteinExistence type="predicted"/>
<dbReference type="PANTHER" id="PTHR24361">
    <property type="entry name" value="MITOGEN-ACTIVATED KINASE KINASE KINASE"/>
    <property type="match status" value="1"/>
</dbReference>
<keyword evidence="4" id="KW-1185">Reference proteome</keyword>
<feature type="domain" description="Protein kinase" evidence="2">
    <location>
        <begin position="79"/>
        <end position="354"/>
    </location>
</feature>
<accession>A1ZW16</accession>
<sequence>MPTVDDDNKIDPNKKLTMKICSHCGYYNKADAPKCIKCGFDLSRAATVTKNEAIADKDIVPEAVDLHKGDEVKGIKNKYQIVNSIDKGGYGLVYLAQDQEKNQYALKVIEMRKVLPNEHQEIRKRFEREFEAGQIHSDYIVNSMDKGSLQGNPFIVMEYCPKGNLRDQMLFEWNHEETHALGLDMLRGLHDLHTSGIIHKDLKPENILFNEQNRAQLTDFGIAGFIKRRETQRNLMGYAKNVFGTAIYAPPEQLNPQQAFKIMGPTNDIFSFGVIMYEVFTQGHLPFGSYQEFEKDMPGYYKRIRKGKLTKINKIRKDVPDDWQTIIHKCLAPKYKDRYQSANDILKILGQPARLTPQYASKDMFGKWSLRIMNGEEVGREYNLSKLADAKEQNLLTLGWFNAQQPFSNDIGIVESFTKYISGRHATLERVKQKNGSWLWFIRDGQWYEKNGKMGWHLSRNGVLVNSTDVKKSGHKLNPEDIITIGDTTLKVQVEY</sequence>
<dbReference type="InterPro" id="IPR000253">
    <property type="entry name" value="FHA_dom"/>
</dbReference>
<dbReference type="SUPFAM" id="SSF49879">
    <property type="entry name" value="SMAD/FHA domain"/>
    <property type="match status" value="1"/>
</dbReference>
<dbReference type="SMART" id="SM00220">
    <property type="entry name" value="S_TKc"/>
    <property type="match status" value="1"/>
</dbReference>
<dbReference type="EMBL" id="AAWS01000049">
    <property type="protein sequence ID" value="EAY25379.1"/>
    <property type="molecule type" value="Genomic_DNA"/>
</dbReference>
<dbReference type="Pfam" id="PF00069">
    <property type="entry name" value="Pkinase"/>
    <property type="match status" value="1"/>
</dbReference>
<dbReference type="InterPro" id="IPR008271">
    <property type="entry name" value="Ser/Thr_kinase_AS"/>
</dbReference>
<dbReference type="PROSITE" id="PS50006">
    <property type="entry name" value="FHA_DOMAIN"/>
    <property type="match status" value="1"/>
</dbReference>
<dbReference type="InterPro" id="IPR053235">
    <property type="entry name" value="Ser_Thr_kinase"/>
</dbReference>
<dbReference type="Gene3D" id="1.10.510.10">
    <property type="entry name" value="Transferase(Phosphotransferase) domain 1"/>
    <property type="match status" value="1"/>
</dbReference>
<dbReference type="Pfam" id="PF00498">
    <property type="entry name" value="FHA"/>
    <property type="match status" value="1"/>
</dbReference>
<dbReference type="PROSITE" id="PS50011">
    <property type="entry name" value="PROTEIN_KINASE_DOM"/>
    <property type="match status" value="1"/>
</dbReference>
<dbReference type="EC" id="2.7.11.1" evidence="3"/>
<organism evidence="3 4">
    <name type="scientific">Microscilla marina ATCC 23134</name>
    <dbReference type="NCBI Taxonomy" id="313606"/>
    <lineage>
        <taxon>Bacteria</taxon>
        <taxon>Pseudomonadati</taxon>
        <taxon>Bacteroidota</taxon>
        <taxon>Cytophagia</taxon>
        <taxon>Cytophagales</taxon>
        <taxon>Microscillaceae</taxon>
        <taxon>Microscilla</taxon>
    </lineage>
</organism>
<dbReference type="PANTHER" id="PTHR24361:SF837">
    <property type="entry name" value="SERINE_THREONINE-PROTEIN KINASE C01C4.3-RELATED"/>
    <property type="match status" value="1"/>
</dbReference>
<dbReference type="SUPFAM" id="SSF56112">
    <property type="entry name" value="Protein kinase-like (PK-like)"/>
    <property type="match status" value="1"/>
</dbReference>
<reference evidence="3 4" key="1">
    <citation type="submission" date="2007-01" db="EMBL/GenBank/DDBJ databases">
        <authorList>
            <person name="Haygood M."/>
            <person name="Podell S."/>
            <person name="Anderson C."/>
            <person name="Hopkinson B."/>
            <person name="Roe K."/>
            <person name="Barbeau K."/>
            <person name="Gaasterland T."/>
            <person name="Ferriera S."/>
            <person name="Johnson J."/>
            <person name="Kravitz S."/>
            <person name="Beeson K."/>
            <person name="Sutton G."/>
            <person name="Rogers Y.-H."/>
            <person name="Friedman R."/>
            <person name="Frazier M."/>
            <person name="Venter J.C."/>
        </authorList>
    </citation>
    <scope>NUCLEOTIDE SEQUENCE [LARGE SCALE GENOMIC DNA]</scope>
    <source>
        <strain evidence="3 4">ATCC 23134</strain>
    </source>
</reference>
<evidence type="ECO:0000259" key="2">
    <source>
        <dbReference type="PROSITE" id="PS50011"/>
    </source>
</evidence>
<dbReference type="GO" id="GO:0004674">
    <property type="term" value="F:protein serine/threonine kinase activity"/>
    <property type="evidence" value="ECO:0007669"/>
    <property type="project" value="UniProtKB-KW"/>
</dbReference>
<evidence type="ECO:0000259" key="1">
    <source>
        <dbReference type="PROSITE" id="PS50006"/>
    </source>
</evidence>
<dbReference type="Gene3D" id="2.60.200.20">
    <property type="match status" value="1"/>
</dbReference>
<evidence type="ECO:0000313" key="3">
    <source>
        <dbReference type="EMBL" id="EAY25379.1"/>
    </source>
</evidence>
<dbReference type="GO" id="GO:0005524">
    <property type="term" value="F:ATP binding"/>
    <property type="evidence" value="ECO:0007669"/>
    <property type="project" value="InterPro"/>
</dbReference>
<dbReference type="InterPro" id="IPR011009">
    <property type="entry name" value="Kinase-like_dom_sf"/>
</dbReference>
<dbReference type="CDD" id="cd14014">
    <property type="entry name" value="STKc_PknB_like"/>
    <property type="match status" value="1"/>
</dbReference>
<protein>
    <submittedName>
        <fullName evidence="3">Probable serine/threonine protein kinase, putative</fullName>
        <ecNumber evidence="3">2.7.11.1</ecNumber>
    </submittedName>
</protein>
<gene>
    <name evidence="3" type="ORF">M23134_06638</name>
</gene>
<comment type="caution">
    <text evidence="3">The sequence shown here is derived from an EMBL/GenBank/DDBJ whole genome shotgun (WGS) entry which is preliminary data.</text>
</comment>
<keyword evidence="3" id="KW-0808">Transferase</keyword>
<keyword evidence="3" id="KW-0418">Kinase</keyword>
<dbReference type="AlphaFoldDB" id="A1ZW16"/>
<dbReference type="InterPro" id="IPR008984">
    <property type="entry name" value="SMAD_FHA_dom_sf"/>
</dbReference>
<dbReference type="CDD" id="cd00060">
    <property type="entry name" value="FHA"/>
    <property type="match status" value="1"/>
</dbReference>
<dbReference type="Proteomes" id="UP000004095">
    <property type="component" value="Unassembled WGS sequence"/>
</dbReference>
<dbReference type="GO" id="GO:0005737">
    <property type="term" value="C:cytoplasm"/>
    <property type="evidence" value="ECO:0007669"/>
    <property type="project" value="TreeGrafter"/>
</dbReference>
<dbReference type="eggNOG" id="COG0515">
    <property type="taxonomic scope" value="Bacteria"/>
</dbReference>